<keyword evidence="2" id="KW-0285">Flavoprotein</keyword>
<feature type="domain" description="2Fe-2S ferredoxin-type" evidence="12">
    <location>
        <begin position="274"/>
        <end position="361"/>
    </location>
</feature>
<comment type="cofactor">
    <cofactor evidence="10">
        <name>[2Fe-2S] cluster</name>
        <dbReference type="ChEBI" id="CHEBI:190135"/>
    </cofactor>
</comment>
<dbReference type="SUPFAM" id="SSF54292">
    <property type="entry name" value="2Fe-2S ferredoxin-like"/>
    <property type="match status" value="1"/>
</dbReference>
<dbReference type="InterPro" id="IPR001433">
    <property type="entry name" value="OxRdtase_FAD/NAD-bd"/>
</dbReference>
<protein>
    <submittedName>
        <fullName evidence="14">Hybrid-cluster NAD(P)-dependent oxidoreductase</fullName>
    </submittedName>
</protein>
<dbReference type="InterPro" id="IPR050415">
    <property type="entry name" value="MRET"/>
</dbReference>
<name>A0ABQ6ERE9_9VIBR</name>
<proteinExistence type="inferred from homology"/>
<dbReference type="PANTHER" id="PTHR47354">
    <property type="entry name" value="NADH OXIDOREDUCTASE HCR"/>
    <property type="match status" value="1"/>
</dbReference>
<keyword evidence="4" id="KW-0001">2Fe-2S</keyword>
<evidence type="ECO:0000256" key="9">
    <source>
        <dbReference type="ARBA" id="ARBA00023014"/>
    </source>
</evidence>
<dbReference type="PRINTS" id="PR00410">
    <property type="entry name" value="PHEHYDRXLASE"/>
</dbReference>
<dbReference type="InterPro" id="IPR036010">
    <property type="entry name" value="2Fe-2S_ferredoxin-like_sf"/>
</dbReference>
<evidence type="ECO:0000313" key="14">
    <source>
        <dbReference type="EMBL" id="GLT15379.1"/>
    </source>
</evidence>
<dbReference type="EMBL" id="BSPV01000008">
    <property type="protein sequence ID" value="GLT15379.1"/>
    <property type="molecule type" value="Genomic_DNA"/>
</dbReference>
<dbReference type="Gene3D" id="3.10.20.30">
    <property type="match status" value="1"/>
</dbReference>
<evidence type="ECO:0000259" key="13">
    <source>
        <dbReference type="PROSITE" id="PS51384"/>
    </source>
</evidence>
<dbReference type="InterPro" id="IPR039261">
    <property type="entry name" value="FNR_nucleotide-bd"/>
</dbReference>
<evidence type="ECO:0000256" key="3">
    <source>
        <dbReference type="ARBA" id="ARBA00022692"/>
    </source>
</evidence>
<evidence type="ECO:0000256" key="7">
    <source>
        <dbReference type="ARBA" id="ARBA00023002"/>
    </source>
</evidence>
<evidence type="ECO:0000256" key="6">
    <source>
        <dbReference type="ARBA" id="ARBA00022827"/>
    </source>
</evidence>
<gene>
    <name evidence="14" type="primary">hcr</name>
    <name evidence="14" type="ORF">GCM10007931_23540</name>
</gene>
<keyword evidence="3" id="KW-0472">Membrane</keyword>
<comment type="caution">
    <text evidence="14">The sequence shown here is derived from an EMBL/GenBank/DDBJ whole genome shotgun (WGS) entry which is preliminary data.</text>
</comment>
<keyword evidence="8" id="KW-0408">Iron</keyword>
<evidence type="ECO:0000256" key="5">
    <source>
        <dbReference type="ARBA" id="ARBA00022723"/>
    </source>
</evidence>
<dbReference type="InterPro" id="IPR008333">
    <property type="entry name" value="Cbr1-like_FAD-bd_dom"/>
</dbReference>
<keyword evidence="3" id="KW-0812">Transmembrane</keyword>
<dbReference type="InterPro" id="IPR001041">
    <property type="entry name" value="2Fe-2S_ferredoxin-type"/>
</dbReference>
<evidence type="ECO:0000256" key="11">
    <source>
        <dbReference type="ARBA" id="ARBA00061434"/>
    </source>
</evidence>
<dbReference type="Pfam" id="PF00970">
    <property type="entry name" value="FAD_binding_6"/>
    <property type="match status" value="1"/>
</dbReference>
<dbReference type="InterPro" id="IPR001709">
    <property type="entry name" value="Flavoprot_Pyr_Nucl_cyt_Rdtase"/>
</dbReference>
<evidence type="ECO:0000259" key="12">
    <source>
        <dbReference type="PROSITE" id="PS51085"/>
    </source>
</evidence>
<dbReference type="RefSeq" id="WP_089123730.1">
    <property type="nucleotide sequence ID" value="NZ_BSPV01000008.1"/>
</dbReference>
<evidence type="ECO:0000256" key="2">
    <source>
        <dbReference type="ARBA" id="ARBA00022630"/>
    </source>
</evidence>
<feature type="domain" description="FAD-binding FR-type" evidence="13">
    <location>
        <begin position="7"/>
        <end position="114"/>
    </location>
</feature>
<reference evidence="15" key="1">
    <citation type="journal article" date="2019" name="Int. J. Syst. Evol. Microbiol.">
        <title>The Global Catalogue of Microorganisms (GCM) 10K type strain sequencing project: providing services to taxonomists for standard genome sequencing and annotation.</title>
        <authorList>
            <consortium name="The Broad Institute Genomics Platform"/>
            <consortium name="The Broad Institute Genome Sequencing Center for Infectious Disease"/>
            <person name="Wu L."/>
            <person name="Ma J."/>
        </authorList>
    </citation>
    <scope>NUCLEOTIDE SEQUENCE [LARGE SCALE GENOMIC DNA]</scope>
    <source>
        <strain evidence="15">NBRC 111146</strain>
    </source>
</reference>
<comment type="cofactor">
    <cofactor evidence="1">
        <name>FAD</name>
        <dbReference type="ChEBI" id="CHEBI:57692"/>
    </cofactor>
</comment>
<dbReference type="PRINTS" id="PR00371">
    <property type="entry name" value="FPNCR"/>
</dbReference>
<evidence type="ECO:0000256" key="1">
    <source>
        <dbReference type="ARBA" id="ARBA00001974"/>
    </source>
</evidence>
<dbReference type="SUPFAM" id="SSF52343">
    <property type="entry name" value="Ferredoxin reductase-like, C-terminal NADP-linked domain"/>
    <property type="match status" value="1"/>
</dbReference>
<dbReference type="CDD" id="cd06215">
    <property type="entry name" value="FNR_iron_sulfur_binding_1"/>
    <property type="match status" value="1"/>
</dbReference>
<keyword evidence="15" id="KW-1185">Reference proteome</keyword>
<dbReference type="PROSITE" id="PS51384">
    <property type="entry name" value="FAD_FR"/>
    <property type="match status" value="1"/>
</dbReference>
<dbReference type="Gene3D" id="2.40.30.10">
    <property type="entry name" value="Translation factors"/>
    <property type="match status" value="1"/>
</dbReference>
<dbReference type="Proteomes" id="UP001157156">
    <property type="component" value="Unassembled WGS sequence"/>
</dbReference>
<dbReference type="InterPro" id="IPR017938">
    <property type="entry name" value="Riboflavin_synthase-like_b-brl"/>
</dbReference>
<dbReference type="PROSITE" id="PS51085">
    <property type="entry name" value="2FE2S_FER_2"/>
    <property type="match status" value="1"/>
</dbReference>
<comment type="similarity">
    <text evidence="11">In the N-terminal section; belongs to the FAD-binding oxidoreductase type 6 family.</text>
</comment>
<evidence type="ECO:0000256" key="10">
    <source>
        <dbReference type="ARBA" id="ARBA00034078"/>
    </source>
</evidence>
<dbReference type="Pfam" id="PF00175">
    <property type="entry name" value="NAD_binding_1"/>
    <property type="match status" value="1"/>
</dbReference>
<keyword evidence="5" id="KW-0479">Metal-binding</keyword>
<keyword evidence="6" id="KW-0274">FAD</keyword>
<dbReference type="CDD" id="cd00207">
    <property type="entry name" value="fer2"/>
    <property type="match status" value="1"/>
</dbReference>
<dbReference type="InterPro" id="IPR012675">
    <property type="entry name" value="Beta-grasp_dom_sf"/>
</dbReference>
<dbReference type="PROSITE" id="PS00197">
    <property type="entry name" value="2FE2S_FER_1"/>
    <property type="match status" value="1"/>
</dbReference>
<evidence type="ECO:0000313" key="15">
    <source>
        <dbReference type="Proteomes" id="UP001157156"/>
    </source>
</evidence>
<sequence>MNQFEWPDNQPATFICQRKWQETPNCVSVTLVAENQDSETTFDFIPGQFITLGIEVEGKTEYRAYSLSSMPNQSELQLTIKRVVDGKVSNYIVDSLQEGQTVSVLKPAGEFHIEQPHGKRIVLLSAGCGITPVMSMAKTLLSDKTDTTDIHFIHAATELEQVIYHQELLEMAASHKRFHFDVMLENAQGSEYLEGRLTQAALKQFCPDIAERSAFLCGPIGFMAAMQENLSELGMNMDNFYQESFTPAESEQPEVALNLEVTLGSDADKAQAISNATVFVPAFGAQAEAKIGSALIDALEAAKVPVIAACRSGICGSCKCRVVKGAFTRTSTATLTDDEIDNGFVLACSCQVESDVEVALN</sequence>
<keyword evidence="7" id="KW-0560">Oxidoreductase</keyword>
<dbReference type="Gene3D" id="3.40.50.80">
    <property type="entry name" value="Nucleotide-binding domain of ferredoxin-NADP reductase (FNR) module"/>
    <property type="match status" value="1"/>
</dbReference>
<evidence type="ECO:0000256" key="4">
    <source>
        <dbReference type="ARBA" id="ARBA00022714"/>
    </source>
</evidence>
<dbReference type="PANTHER" id="PTHR47354:SF6">
    <property type="entry name" value="NADH OXIDOREDUCTASE HCR"/>
    <property type="match status" value="1"/>
</dbReference>
<keyword evidence="9" id="KW-0411">Iron-sulfur</keyword>
<dbReference type="SUPFAM" id="SSF63380">
    <property type="entry name" value="Riboflavin synthase domain-like"/>
    <property type="match status" value="1"/>
</dbReference>
<evidence type="ECO:0000256" key="8">
    <source>
        <dbReference type="ARBA" id="ARBA00023004"/>
    </source>
</evidence>
<dbReference type="InterPro" id="IPR006058">
    <property type="entry name" value="2Fe2S_fd_BS"/>
</dbReference>
<organism evidence="14 15">
    <name type="scientific">Vibrio algivorus</name>
    <dbReference type="NCBI Taxonomy" id="1667024"/>
    <lineage>
        <taxon>Bacteria</taxon>
        <taxon>Pseudomonadati</taxon>
        <taxon>Pseudomonadota</taxon>
        <taxon>Gammaproteobacteria</taxon>
        <taxon>Vibrionales</taxon>
        <taxon>Vibrionaceae</taxon>
        <taxon>Vibrio</taxon>
    </lineage>
</organism>
<dbReference type="Pfam" id="PF00111">
    <property type="entry name" value="Fer2"/>
    <property type="match status" value="1"/>
</dbReference>
<dbReference type="InterPro" id="IPR017927">
    <property type="entry name" value="FAD-bd_FR_type"/>
</dbReference>
<accession>A0ABQ6ERE9</accession>